<dbReference type="InterPro" id="IPR000160">
    <property type="entry name" value="GGDEF_dom"/>
</dbReference>
<dbReference type="NCBIfam" id="TIGR00229">
    <property type="entry name" value="sensory_box"/>
    <property type="match status" value="1"/>
</dbReference>
<dbReference type="EMBL" id="FOXB01000064">
    <property type="protein sequence ID" value="SFP95760.1"/>
    <property type="molecule type" value="Genomic_DNA"/>
</dbReference>
<dbReference type="InterPro" id="IPR001610">
    <property type="entry name" value="PAC"/>
</dbReference>
<dbReference type="PROSITE" id="PS50112">
    <property type="entry name" value="PAS"/>
    <property type="match status" value="1"/>
</dbReference>
<dbReference type="PANTHER" id="PTHR44757:SF2">
    <property type="entry name" value="BIOFILM ARCHITECTURE MAINTENANCE PROTEIN MBAA"/>
    <property type="match status" value="1"/>
</dbReference>
<feature type="domain" description="EAL" evidence="4">
    <location>
        <begin position="603"/>
        <end position="857"/>
    </location>
</feature>
<dbReference type="InterPro" id="IPR052155">
    <property type="entry name" value="Biofilm_reg_signaling"/>
</dbReference>
<evidence type="ECO:0000259" key="3">
    <source>
        <dbReference type="PROSITE" id="PS50113"/>
    </source>
</evidence>
<dbReference type="SUPFAM" id="SSF55785">
    <property type="entry name" value="PYP-like sensor domain (PAS domain)"/>
    <property type="match status" value="1"/>
</dbReference>
<dbReference type="PROSITE" id="PS50887">
    <property type="entry name" value="GGDEF"/>
    <property type="match status" value="1"/>
</dbReference>
<sequence length="860" mass="100205">MTITLQPSFLSKSMFKVGFKFHRIWLKVNRLTEQKYEEIKQKIIYKKDINGINSAEWWKLATDYINSIYKTNFLVLQKIIELKKQLKDEALSILSISVLLWTLSIFALIFLVKIITRMLNTFGKLVKTIEDQKRLYKAFAEFSEILVYNKDEQTILNSLSIMLYKTEKFVYLWLGKVEGEHVEPIISENIPTALIQKDLLNENSESLKFYKEIKRVIKEKEFVITSCENKINSHCKGIDTIGIFPIMKEDKVAFILVIAIENSGIFDTGMIDLITKMTNELTYAFEKIANKRNEERLKEELRVAACAFDSHEAITITDSNGFIVKVNDAFTRITGYKPEDVIGKKPNVLKSGIHDKDFYAAMWDSIRKFGHWTGEIFNRRKNGEIYPELLSVSTIKDKRGEITHYIAHFFDISEIKKAQQNAEYRAQHDSLTDLYNRQKLIEELDRIYKSAVKEKEYNAFLFFDLDNFKYINDYYNHEIGDKVLIEISKRLREILYEDDILARIAGDEFALIACNLGKDKSDATKKVSILIEKIKKLFEDPLDIDGHHIEVTFSVGVKIFPDQETNYKDVMVNADIAMYYAKKNGKNQYHFFNERLNLESKQFLLIKNELAEAIKNRELILHYQPKVSIKSGEVVGFEALVRWQHPQRGLLYPDEFLYVTAGNRLSFDLSEYVLKEVCHQINAWKERWPEFDKKISINISGEQFNNKNFTKSIMRIIEECGTKPEYLDFEIVEDALLKDIDRTIEVIKTFKNIGVTFSMDDFGTGYSSINYLKNLPVDILKIDKSFILDLFEGKNVEIVKMIIDTAKVFDLKVVAEGVENEKILKYLDSCGCDYYQGYYFSKPITVDEATNMLEKENSKN</sequence>
<dbReference type="Gene3D" id="3.30.70.270">
    <property type="match status" value="1"/>
</dbReference>
<keyword evidence="7" id="KW-1185">Reference proteome</keyword>
<feature type="domain" description="PAC" evidence="3">
    <location>
        <begin position="372"/>
        <end position="424"/>
    </location>
</feature>
<feature type="domain" description="GGDEF" evidence="5">
    <location>
        <begin position="456"/>
        <end position="594"/>
    </location>
</feature>
<feature type="domain" description="PAS" evidence="2">
    <location>
        <begin position="293"/>
        <end position="357"/>
    </location>
</feature>
<dbReference type="InterPro" id="IPR043128">
    <property type="entry name" value="Rev_trsase/Diguanyl_cyclase"/>
</dbReference>
<dbReference type="InterPro" id="IPR029787">
    <property type="entry name" value="Nucleotide_cyclase"/>
</dbReference>
<dbReference type="SMART" id="SM00086">
    <property type="entry name" value="PAC"/>
    <property type="match status" value="1"/>
</dbReference>
<proteinExistence type="predicted"/>
<dbReference type="Pfam" id="PF00563">
    <property type="entry name" value="EAL"/>
    <property type="match status" value="1"/>
</dbReference>
<organism evidence="6 7">
    <name type="scientific">Hydrogenimonas thermophila</name>
    <dbReference type="NCBI Taxonomy" id="223786"/>
    <lineage>
        <taxon>Bacteria</taxon>
        <taxon>Pseudomonadati</taxon>
        <taxon>Campylobacterota</taxon>
        <taxon>Epsilonproteobacteria</taxon>
        <taxon>Campylobacterales</taxon>
        <taxon>Hydrogenimonadaceae</taxon>
        <taxon>Hydrogenimonas</taxon>
    </lineage>
</organism>
<protein>
    <submittedName>
        <fullName evidence="6">PAS domain S-box-containing protein/diguanylate cyclase (GGDEF) domain-containing protein</fullName>
    </submittedName>
</protein>
<dbReference type="Proteomes" id="UP000199227">
    <property type="component" value="Unassembled WGS sequence"/>
</dbReference>
<evidence type="ECO:0000313" key="6">
    <source>
        <dbReference type="EMBL" id="SFP95760.1"/>
    </source>
</evidence>
<evidence type="ECO:0000259" key="4">
    <source>
        <dbReference type="PROSITE" id="PS50883"/>
    </source>
</evidence>
<name>A0A1I5UKJ1_9BACT</name>
<evidence type="ECO:0000313" key="7">
    <source>
        <dbReference type="Proteomes" id="UP000199227"/>
    </source>
</evidence>
<evidence type="ECO:0000256" key="1">
    <source>
        <dbReference type="SAM" id="Phobius"/>
    </source>
</evidence>
<dbReference type="Gene3D" id="3.30.450.20">
    <property type="entry name" value="PAS domain"/>
    <property type="match status" value="1"/>
</dbReference>
<evidence type="ECO:0000259" key="2">
    <source>
        <dbReference type="PROSITE" id="PS50112"/>
    </source>
</evidence>
<dbReference type="PANTHER" id="PTHR44757">
    <property type="entry name" value="DIGUANYLATE CYCLASE DGCP"/>
    <property type="match status" value="1"/>
</dbReference>
<dbReference type="AlphaFoldDB" id="A0A1I5UKJ1"/>
<dbReference type="InterPro" id="IPR000014">
    <property type="entry name" value="PAS"/>
</dbReference>
<dbReference type="Gene3D" id="3.20.20.450">
    <property type="entry name" value="EAL domain"/>
    <property type="match status" value="1"/>
</dbReference>
<keyword evidence="1" id="KW-0472">Membrane</keyword>
<dbReference type="CDD" id="cd01948">
    <property type="entry name" value="EAL"/>
    <property type="match status" value="1"/>
</dbReference>
<accession>A0A1I5UKJ1</accession>
<dbReference type="InterPro" id="IPR001633">
    <property type="entry name" value="EAL_dom"/>
</dbReference>
<dbReference type="Pfam" id="PF00990">
    <property type="entry name" value="GGDEF"/>
    <property type="match status" value="1"/>
</dbReference>
<dbReference type="CDD" id="cd01949">
    <property type="entry name" value="GGDEF"/>
    <property type="match status" value="1"/>
</dbReference>
<keyword evidence="1" id="KW-1133">Transmembrane helix</keyword>
<dbReference type="SMART" id="SM00052">
    <property type="entry name" value="EAL"/>
    <property type="match status" value="1"/>
</dbReference>
<dbReference type="CDD" id="cd00130">
    <property type="entry name" value="PAS"/>
    <property type="match status" value="1"/>
</dbReference>
<dbReference type="STRING" id="223786.SAMN05216234_1645"/>
<keyword evidence="1" id="KW-0812">Transmembrane</keyword>
<dbReference type="InterPro" id="IPR000700">
    <property type="entry name" value="PAS-assoc_C"/>
</dbReference>
<dbReference type="PROSITE" id="PS50113">
    <property type="entry name" value="PAC"/>
    <property type="match status" value="1"/>
</dbReference>
<dbReference type="SUPFAM" id="SSF141868">
    <property type="entry name" value="EAL domain-like"/>
    <property type="match status" value="1"/>
</dbReference>
<gene>
    <name evidence="6" type="ORF">SAMN05216234_1645</name>
</gene>
<dbReference type="SUPFAM" id="SSF55073">
    <property type="entry name" value="Nucleotide cyclase"/>
    <property type="match status" value="1"/>
</dbReference>
<dbReference type="SMART" id="SM00267">
    <property type="entry name" value="GGDEF"/>
    <property type="match status" value="1"/>
</dbReference>
<feature type="transmembrane region" description="Helical" evidence="1">
    <location>
        <begin position="90"/>
        <end position="112"/>
    </location>
</feature>
<dbReference type="InterPro" id="IPR035919">
    <property type="entry name" value="EAL_sf"/>
</dbReference>
<dbReference type="SMART" id="SM00091">
    <property type="entry name" value="PAS"/>
    <property type="match status" value="1"/>
</dbReference>
<dbReference type="PROSITE" id="PS50883">
    <property type="entry name" value="EAL"/>
    <property type="match status" value="1"/>
</dbReference>
<reference evidence="6 7" key="1">
    <citation type="submission" date="2016-10" db="EMBL/GenBank/DDBJ databases">
        <authorList>
            <person name="de Groot N.N."/>
        </authorList>
    </citation>
    <scope>NUCLEOTIDE SEQUENCE [LARGE SCALE GENOMIC DNA]</scope>
    <source>
        <strain evidence="6 7">EP1-55-1</strain>
    </source>
</reference>
<dbReference type="Pfam" id="PF13426">
    <property type="entry name" value="PAS_9"/>
    <property type="match status" value="1"/>
</dbReference>
<dbReference type="InterPro" id="IPR035965">
    <property type="entry name" value="PAS-like_dom_sf"/>
</dbReference>
<evidence type="ECO:0000259" key="5">
    <source>
        <dbReference type="PROSITE" id="PS50887"/>
    </source>
</evidence>
<dbReference type="NCBIfam" id="TIGR00254">
    <property type="entry name" value="GGDEF"/>
    <property type="match status" value="1"/>
</dbReference>